<name>A0A1N7NT36_9RHOB</name>
<dbReference type="EMBL" id="FTOQ01000010">
    <property type="protein sequence ID" value="SIT01452.1"/>
    <property type="molecule type" value="Genomic_DNA"/>
</dbReference>
<dbReference type="InterPro" id="IPR010657">
    <property type="entry name" value="ImpA_N"/>
</dbReference>
<proteinExistence type="predicted"/>
<organism evidence="2 3">
    <name type="scientific">Roseivivax lentus</name>
    <dbReference type="NCBI Taxonomy" id="633194"/>
    <lineage>
        <taxon>Bacteria</taxon>
        <taxon>Pseudomonadati</taxon>
        <taxon>Pseudomonadota</taxon>
        <taxon>Alphaproteobacteria</taxon>
        <taxon>Rhodobacterales</taxon>
        <taxon>Roseobacteraceae</taxon>
        <taxon>Roseivivax</taxon>
    </lineage>
</organism>
<dbReference type="NCBIfam" id="TIGR03363">
    <property type="entry name" value="VI_chp_8"/>
    <property type="match status" value="1"/>
</dbReference>
<protein>
    <submittedName>
        <fullName evidence="2">Type VI secretion system protein ImpA</fullName>
    </submittedName>
</protein>
<reference evidence="3" key="1">
    <citation type="submission" date="2017-01" db="EMBL/GenBank/DDBJ databases">
        <authorList>
            <person name="Varghese N."/>
            <person name="Submissions S."/>
        </authorList>
    </citation>
    <scope>NUCLEOTIDE SEQUENCE [LARGE SCALE GENOMIC DNA]</scope>
    <source>
        <strain evidence="3">DSM 29430</strain>
    </source>
</reference>
<dbReference type="OrthoDB" id="9771118at2"/>
<keyword evidence="3" id="KW-1185">Reference proteome</keyword>
<dbReference type="PANTHER" id="PTHR37951">
    <property type="entry name" value="CYTOPLASMIC PROTEIN-RELATED"/>
    <property type="match status" value="1"/>
</dbReference>
<dbReference type="PANTHER" id="PTHR37951:SF1">
    <property type="entry name" value="TYPE VI SECRETION SYSTEM COMPONENT TSSA1"/>
    <property type="match status" value="1"/>
</dbReference>
<evidence type="ECO:0000313" key="2">
    <source>
        <dbReference type="EMBL" id="SIT01452.1"/>
    </source>
</evidence>
<dbReference type="Proteomes" id="UP000186684">
    <property type="component" value="Unassembled WGS sequence"/>
</dbReference>
<dbReference type="STRING" id="633194.SAMN05421759_11031"/>
<feature type="domain" description="ImpA N-terminal" evidence="1">
    <location>
        <begin position="19"/>
        <end position="141"/>
    </location>
</feature>
<dbReference type="InterPro" id="IPR017740">
    <property type="entry name" value="TssA-like"/>
</dbReference>
<dbReference type="AlphaFoldDB" id="A0A1N7NT36"/>
<evidence type="ECO:0000313" key="3">
    <source>
        <dbReference type="Proteomes" id="UP000186684"/>
    </source>
</evidence>
<evidence type="ECO:0000259" key="1">
    <source>
        <dbReference type="Pfam" id="PF06812"/>
    </source>
</evidence>
<gene>
    <name evidence="2" type="ORF">SAMN05421759_11031</name>
</gene>
<sequence>MHGQTFRTDPNILDPNTLLDPISEDAPCGEDLEYDTDFVALEMAAKPTEERVIGDSLIPAADPDFEDVARQAERLLARTHDLRVAVTLANAELRTSGLAGLARALGFIEGALAQYWESVHPRLDEDDGDPTMRVNAVLALAARDGVLASLRRAPLIESRAFGRISLRDLEYASGDAVPPEGLDRIPDSQTVHAAFQDAGAEALDETLGALAAATASLKAISATFDTHLGAEGPDLEALARMLGDIRRRLAPYGAAEAREDIPAQQGAAHAPAALPAAGGAITTPQDVKAALDRIMAYYARFEPSSPLPILLARAKRLVSADFVTIMKDMAPEGVQNVALIGGFEPDEGEEGTY</sequence>
<accession>A0A1N7NT36</accession>
<dbReference type="Pfam" id="PF06812">
    <property type="entry name" value="ImpA_N"/>
    <property type="match status" value="1"/>
</dbReference>
<dbReference type="RefSeq" id="WP_076449076.1">
    <property type="nucleotide sequence ID" value="NZ_FTOQ01000010.1"/>
</dbReference>